<feature type="chain" id="PRO_5040969560" evidence="1">
    <location>
        <begin position="37"/>
        <end position="252"/>
    </location>
</feature>
<comment type="caution">
    <text evidence="2">The sequence shown here is derived from an EMBL/GenBank/DDBJ whole genome shotgun (WGS) entry which is preliminary data.</text>
</comment>
<dbReference type="AlphaFoldDB" id="A0A9X2L751"/>
<organism evidence="2 3">
    <name type="scientific">Parvularcula maris</name>
    <dbReference type="NCBI Taxonomy" id="2965077"/>
    <lineage>
        <taxon>Bacteria</taxon>
        <taxon>Pseudomonadati</taxon>
        <taxon>Pseudomonadota</taxon>
        <taxon>Alphaproteobacteria</taxon>
        <taxon>Parvularculales</taxon>
        <taxon>Parvularculaceae</taxon>
        <taxon>Parvularcula</taxon>
    </lineage>
</organism>
<accession>A0A9X2L751</accession>
<sequence>MSKLIPLFVQYHRFNASILTTVLVAALFTASCSTTANVESDDPTTTETWIPSLNLQGEWDNSFGGTIKFGSSFLSIPRADIVLEIYKVRDLTAEELQNHRFSRYDDYALDLYFSSHNNRYVLGGGIYFNYSHGSRFNYVDSGAIYRLREPQDVRVPTHAADTPPYINRLSYPVLHDVVIVRKTWNGLPSKANRQGKIREAPEIDAPIERIHVYRCPEPAPKQINFGKVKCGYEAYERFQEGASKPRGWVDPS</sequence>
<keyword evidence="1" id="KW-0732">Signal</keyword>
<gene>
    <name evidence="2" type="ORF">NOG11_02670</name>
</gene>
<dbReference type="PROSITE" id="PS51257">
    <property type="entry name" value="PROKAR_LIPOPROTEIN"/>
    <property type="match status" value="1"/>
</dbReference>
<protein>
    <submittedName>
        <fullName evidence="2">Uncharacterized protein</fullName>
    </submittedName>
</protein>
<proteinExistence type="predicted"/>
<dbReference type="EMBL" id="JANIBC010000001">
    <property type="protein sequence ID" value="MCQ8184281.1"/>
    <property type="molecule type" value="Genomic_DNA"/>
</dbReference>
<evidence type="ECO:0000313" key="3">
    <source>
        <dbReference type="Proteomes" id="UP001142610"/>
    </source>
</evidence>
<dbReference type="Proteomes" id="UP001142610">
    <property type="component" value="Unassembled WGS sequence"/>
</dbReference>
<dbReference type="RefSeq" id="WP_256618086.1">
    <property type="nucleotide sequence ID" value="NZ_JANIBC010000001.1"/>
</dbReference>
<reference evidence="2" key="1">
    <citation type="submission" date="2022-07" db="EMBL/GenBank/DDBJ databases">
        <title>Parvularcula maris sp. nov., an algicidal bacterium isolated from seawater.</title>
        <authorList>
            <person name="Li F."/>
        </authorList>
    </citation>
    <scope>NUCLEOTIDE SEQUENCE</scope>
    <source>
        <strain evidence="2">BGMRC 0090</strain>
    </source>
</reference>
<name>A0A9X2L751_9PROT</name>
<evidence type="ECO:0000256" key="1">
    <source>
        <dbReference type="SAM" id="SignalP"/>
    </source>
</evidence>
<feature type="signal peptide" evidence="1">
    <location>
        <begin position="1"/>
        <end position="36"/>
    </location>
</feature>
<keyword evidence="3" id="KW-1185">Reference proteome</keyword>
<evidence type="ECO:0000313" key="2">
    <source>
        <dbReference type="EMBL" id="MCQ8184281.1"/>
    </source>
</evidence>